<protein>
    <submittedName>
        <fullName evidence="1">Uncharacterized protein</fullName>
    </submittedName>
</protein>
<accession>A0A090IYB4</accession>
<keyword evidence="2" id="KW-1185">Reference proteome</keyword>
<evidence type="ECO:0000313" key="2">
    <source>
        <dbReference type="Proteomes" id="UP000040576"/>
    </source>
</evidence>
<name>A0A090IYB4_9BACI</name>
<dbReference type="RefSeq" id="WP_156103161.1">
    <property type="nucleotide sequence ID" value="NZ_CCRF01000023.1"/>
</dbReference>
<organism evidence="1 2">
    <name type="scientific">Caldibacillus thermoamylovorans</name>
    <dbReference type="NCBI Taxonomy" id="35841"/>
    <lineage>
        <taxon>Bacteria</taxon>
        <taxon>Bacillati</taxon>
        <taxon>Bacillota</taxon>
        <taxon>Bacilli</taxon>
        <taxon>Bacillales</taxon>
        <taxon>Bacillaceae</taxon>
        <taxon>Caldibacillus</taxon>
    </lineage>
</organism>
<reference evidence="1 2" key="1">
    <citation type="submission" date="2014-07" db="EMBL/GenBank/DDBJ databases">
        <authorList>
            <person name="Wibberg Daniel"/>
        </authorList>
    </citation>
    <scope>NUCLEOTIDE SEQUENCE [LARGE SCALE GENOMIC DNA]</scope>
</reference>
<dbReference type="AlphaFoldDB" id="A0A090IYB4"/>
<evidence type="ECO:0000313" key="1">
    <source>
        <dbReference type="EMBL" id="CEE00535.1"/>
    </source>
</evidence>
<sequence length="56" mass="6753">MSRKDIVKVSFNEDLQEESYYFMKRLVEKVLIDQLDLKPKMKGFLLEESNKIVEKE</sequence>
<proteinExistence type="predicted"/>
<dbReference type="Proteomes" id="UP000040576">
    <property type="component" value="Unassembled WGS sequence"/>
</dbReference>
<gene>
    <name evidence="1" type="ORF">BT1A1_0681</name>
</gene>
<dbReference type="EMBL" id="CCRF01000023">
    <property type="protein sequence ID" value="CEE00535.1"/>
    <property type="molecule type" value="Genomic_DNA"/>
</dbReference>